<feature type="compositionally biased region" description="Basic and acidic residues" evidence="1">
    <location>
        <begin position="1573"/>
        <end position="1587"/>
    </location>
</feature>
<feature type="transmembrane region" description="Helical" evidence="2">
    <location>
        <begin position="1413"/>
        <end position="1437"/>
    </location>
</feature>
<organism evidence="3 4">
    <name type="scientific">Blattamonas nauphoetae</name>
    <dbReference type="NCBI Taxonomy" id="2049346"/>
    <lineage>
        <taxon>Eukaryota</taxon>
        <taxon>Metamonada</taxon>
        <taxon>Preaxostyla</taxon>
        <taxon>Oxymonadida</taxon>
        <taxon>Blattamonas</taxon>
    </lineage>
</organism>
<feature type="region of interest" description="Disordered" evidence="1">
    <location>
        <begin position="1508"/>
        <end position="1737"/>
    </location>
</feature>
<sequence>MHQSPSLGYTSYSRNSCRQSRNDASTAANPSQRIVGCHVSDCSNHLYGTACRDINAGGCLLSHNTSFLRCTTDASVRRTEYFSTRTDLTTSSTDSSFTFDLCTFKSCSGSNTNGGAINLERSGTNLDIEDCSFESCWIYYVGVGGAVYHDVLDEIETKTVVNASSFVKCSTHQNCGGSVEIINSLVVVVSNCAFLDSSAFCHGGALHVNDHGVPRINVVMSNSLFQNCETRYTANSPGGACYFDRVVSVQLDSLCFRKNTAASVGGHDLFFNLIPDVLDANTVTNCVSSSTPNTNRCYPTSYSHLLPDQTITITMSFALEQHDDQATVTLTLHEVVSGTILVFVSNEKGSRPEIAGTAPKIGRLLFVNFFENSSGSAIVSCGEDGLLQPPLTEYEVVTASFFPAQELLIVDAPRFNEKMTEVKVDMEGKLLEGSYTLTLSINSSETNTVTMMVTFASSSGTLNEIVYDAETPTNVKLSFNTIYSVVKMEKNGKSALVKEGLFFDTGPEPERLTAITAGEAESTPASTTTLLNFGSRVLRKAEEYTLTLISTAIPDHPSHERTIKLMTDANGELKTFTSILYPLETDEAAKAGQLDFGVEYKVKGFVVGTTPVLFDEGKTTFTTPPEPARIEVCVDAKLCGDRNSVRVVLSGRALKDGLGRVFATNGTSFWESTSNLDYCSPSECTASFLTGKVEDSSKLGFGEKYSIVSSPSTPSLFVVNENVELSVPNAPIVTTTTTELNVSTHLSFHVLIRGTDLPSSGVFDASLEGVSETIEITFDGGEGRSKWIEVRKSTALQFNKTYTLSSFFRSESGKEDQHVLCNGNKMKTPEGPTLLRVDRVDMEGPEKVTAAIHFVVERMPVGSFQVAVVDITDTTQANIELTVAILDVSDTTTEILESVGEAGKLKYGHSYRIVGMSSSDVDVSIPSPLNIVIPVLSRFESLTVAPNTLGTSILVSFSGSNLTGSYVVTLDSDFSFAIAASSPTHAASSEILLGWSDGLPFSSTFTLSLIASTSSSSSVLLTPSLLLDTPPKPTELILFVNSLSLDSTRFCGEKTRPCSSFDAAWVIVKGIDVKRATLSIIDSASLNAPIEISDQMVVLFSNGGNQRPTLTIPSSVSMGEKKGMVLVESAILTITDVTVVIESTLSSFVFLFSFNSTVFVQLGSFSGLQAVNSPIANDSEEDVHDICSWSSGVLQLENSSTELSSSVISNLPQGAINMKGGSLTMETSAFRGNTPTLSPFPSARRNIHCSENGLIEIGSLSAGDGLETGSAWMSTSDCQLTAQESISRSPFFVPTLSTDSSSKLVKKTASFSVVISGSTLIPCGLTLEVFEVNENKSEGKQTEMDLDLDSTSSFTETEVTLSIALSSLSSLSPSLEWRGRLRFGENLETNESFVIQLNSADRRSEIVLANMKWWLPVVIVAGLVLLGLIVIVCLCYCRRRKNEKKSETSQAEELASQVDLEKMDDVDEDEITDKTEDFIDKAQIEPDCLSDLIGPRLIVTEERLVDGRKKDDDERNGLDGGFEDQEGERGDVKEEEMENEVMERPHKKKKRKKTKTVEGENEDATVPTQSTEEQDRVDEVDPNGSREVKRKRKKKTRMEEAETVEATMAAQQMEDPDRVDGAEDDGNGEVKKKRKKKTRKEEDEQVETTFTSPFMEKQDDTEGHDENGEEKKKRKKKKKKADLEENDHLLIDYDQNADTVKEAHQSQAKEGEGVEGEMDGKKKKKKKKKPKEIVESENMLAQTAEEIEKTTLRDESNSIGISTVADEVEGSKRRKKRKVEMKEAEHDMGG</sequence>
<feature type="compositionally biased region" description="Basic residues" evidence="1">
    <location>
        <begin position="1721"/>
        <end position="1730"/>
    </location>
</feature>
<evidence type="ECO:0000256" key="1">
    <source>
        <dbReference type="SAM" id="MobiDB-lite"/>
    </source>
</evidence>
<feature type="compositionally biased region" description="Basic and acidic residues" evidence="1">
    <location>
        <begin position="1508"/>
        <end position="1517"/>
    </location>
</feature>
<feature type="region of interest" description="Disordered" evidence="1">
    <location>
        <begin position="1"/>
        <end position="27"/>
    </location>
</feature>
<keyword evidence="4" id="KW-1185">Reference proteome</keyword>
<feature type="compositionally biased region" description="Basic residues" evidence="1">
    <location>
        <begin position="1545"/>
        <end position="1554"/>
    </location>
</feature>
<feature type="compositionally biased region" description="Basic and acidic residues" evidence="1">
    <location>
        <begin position="1656"/>
        <end position="1671"/>
    </location>
</feature>
<feature type="region of interest" description="Disordered" evidence="1">
    <location>
        <begin position="1446"/>
        <end position="1466"/>
    </location>
</feature>
<feature type="region of interest" description="Disordered" evidence="1">
    <location>
        <begin position="1761"/>
        <end position="1790"/>
    </location>
</feature>
<feature type="compositionally biased region" description="Basic and acidic residues" evidence="1">
    <location>
        <begin position="1699"/>
        <end position="1712"/>
    </location>
</feature>
<name>A0ABQ9X2Z4_9EUKA</name>
<feature type="compositionally biased region" description="Basic and acidic residues" evidence="1">
    <location>
        <begin position="1780"/>
        <end position="1790"/>
    </location>
</feature>
<protein>
    <submittedName>
        <fullName evidence="3">Uncharacterized protein</fullName>
    </submittedName>
</protein>
<reference evidence="3 4" key="1">
    <citation type="journal article" date="2022" name="bioRxiv">
        <title>Genomics of Preaxostyla Flagellates Illuminates Evolutionary Transitions and the Path Towards Mitochondrial Loss.</title>
        <authorList>
            <person name="Novak L.V.F."/>
            <person name="Treitli S.C."/>
            <person name="Pyrih J."/>
            <person name="Halakuc P."/>
            <person name="Pipaliya S.V."/>
            <person name="Vacek V."/>
            <person name="Brzon O."/>
            <person name="Soukal P."/>
            <person name="Eme L."/>
            <person name="Dacks J.B."/>
            <person name="Karnkowska A."/>
            <person name="Elias M."/>
            <person name="Hampl V."/>
        </authorList>
    </citation>
    <scope>NUCLEOTIDE SEQUENCE [LARGE SCALE GENOMIC DNA]</scope>
    <source>
        <strain evidence="3">NAU3</strain>
        <tissue evidence="3">Gut</tissue>
    </source>
</reference>
<dbReference type="Proteomes" id="UP001281761">
    <property type="component" value="Unassembled WGS sequence"/>
</dbReference>
<feature type="compositionally biased region" description="Basic and acidic residues" evidence="1">
    <location>
        <begin position="1681"/>
        <end position="1691"/>
    </location>
</feature>
<gene>
    <name evidence="3" type="ORF">BLNAU_19342</name>
</gene>
<keyword evidence="2" id="KW-0472">Membrane</keyword>
<dbReference type="EMBL" id="JARBJD010000249">
    <property type="protein sequence ID" value="KAK2945729.1"/>
    <property type="molecule type" value="Genomic_DNA"/>
</dbReference>
<keyword evidence="2" id="KW-1133">Transmembrane helix</keyword>
<evidence type="ECO:0000256" key="2">
    <source>
        <dbReference type="SAM" id="Phobius"/>
    </source>
</evidence>
<accession>A0ABQ9X2Z4</accession>
<evidence type="ECO:0000313" key="4">
    <source>
        <dbReference type="Proteomes" id="UP001281761"/>
    </source>
</evidence>
<evidence type="ECO:0000313" key="3">
    <source>
        <dbReference type="EMBL" id="KAK2945729.1"/>
    </source>
</evidence>
<proteinExistence type="predicted"/>
<comment type="caution">
    <text evidence="3">The sequence shown here is derived from an EMBL/GenBank/DDBJ whole genome shotgun (WGS) entry which is preliminary data.</text>
</comment>
<keyword evidence="2" id="KW-0812">Transmembrane</keyword>